<evidence type="ECO:0000256" key="8">
    <source>
        <dbReference type="ARBA" id="ARBA00022679"/>
    </source>
</evidence>
<name>A0A1H2V6Q2_ACIFE</name>
<comment type="similarity">
    <text evidence="3">In the N-terminal section; belongs to the glycosyltransferase 51 family.</text>
</comment>
<evidence type="ECO:0000256" key="4">
    <source>
        <dbReference type="ARBA" id="ARBA00022475"/>
    </source>
</evidence>
<gene>
    <name evidence="19" type="ORF">SAMN05216495_103174</name>
</gene>
<evidence type="ECO:0000256" key="5">
    <source>
        <dbReference type="ARBA" id="ARBA00022645"/>
    </source>
</evidence>
<keyword evidence="8" id="KW-0808">Transferase</keyword>
<dbReference type="Proteomes" id="UP000182379">
    <property type="component" value="Unassembled WGS sequence"/>
</dbReference>
<evidence type="ECO:0000256" key="2">
    <source>
        <dbReference type="ARBA" id="ARBA00007090"/>
    </source>
</evidence>
<dbReference type="InterPro" id="IPR001264">
    <property type="entry name" value="Glyco_trans_51"/>
</dbReference>
<feature type="domain" description="Glycosyl transferase family 51" evidence="18">
    <location>
        <begin position="77"/>
        <end position="242"/>
    </location>
</feature>
<comment type="catalytic activity">
    <reaction evidence="15">
        <text>Preferential cleavage: (Ac)2-L-Lys-D-Ala-|-D-Ala. Also transpeptidation of peptidyl-alanyl moieties that are N-acyl substituents of D-alanine.</text>
        <dbReference type="EC" id="3.4.16.4"/>
    </reaction>
</comment>
<evidence type="ECO:0000256" key="6">
    <source>
        <dbReference type="ARBA" id="ARBA00022670"/>
    </source>
</evidence>
<dbReference type="GO" id="GO:0005886">
    <property type="term" value="C:plasma membrane"/>
    <property type="evidence" value="ECO:0007669"/>
    <property type="project" value="UniProtKB-SubCell"/>
</dbReference>
<evidence type="ECO:0000313" key="20">
    <source>
        <dbReference type="Proteomes" id="UP000182379"/>
    </source>
</evidence>
<dbReference type="AlphaFoldDB" id="A0A1H2V6Q2"/>
<evidence type="ECO:0000256" key="10">
    <source>
        <dbReference type="ARBA" id="ARBA00022960"/>
    </source>
</evidence>
<dbReference type="GO" id="GO:0030288">
    <property type="term" value="C:outer membrane-bounded periplasmic space"/>
    <property type="evidence" value="ECO:0007669"/>
    <property type="project" value="TreeGrafter"/>
</dbReference>
<evidence type="ECO:0000256" key="12">
    <source>
        <dbReference type="ARBA" id="ARBA00023136"/>
    </source>
</evidence>
<dbReference type="RefSeq" id="WP_074704995.1">
    <property type="nucleotide sequence ID" value="NZ_FNOP01000003.1"/>
</dbReference>
<dbReference type="PANTHER" id="PTHR32282">
    <property type="entry name" value="BINDING PROTEIN TRANSPEPTIDASE, PUTATIVE-RELATED"/>
    <property type="match status" value="1"/>
</dbReference>
<evidence type="ECO:0000259" key="18">
    <source>
        <dbReference type="Pfam" id="PF00912"/>
    </source>
</evidence>
<dbReference type="SUPFAM" id="SSF53955">
    <property type="entry name" value="Lysozyme-like"/>
    <property type="match status" value="1"/>
</dbReference>
<keyword evidence="5" id="KW-0121">Carboxypeptidase</keyword>
<dbReference type="InterPro" id="IPR050396">
    <property type="entry name" value="Glycosyltr_51/Transpeptidase"/>
</dbReference>
<protein>
    <submittedName>
        <fullName evidence="19">Penicillin-binding protein 1A</fullName>
    </submittedName>
</protein>
<dbReference type="EMBL" id="FNOP01000003">
    <property type="protein sequence ID" value="SDW63975.1"/>
    <property type="molecule type" value="Genomic_DNA"/>
</dbReference>
<keyword evidence="11" id="KW-0573">Peptidoglycan synthesis</keyword>
<keyword evidence="13" id="KW-0511">Multifunctional enzyme</keyword>
<comment type="catalytic activity">
    <reaction evidence="16">
        <text>[GlcNAc-(1-&gt;4)-Mur2Ac(oyl-L-Ala-gamma-D-Glu-L-Lys-D-Ala-D-Ala)](n)-di-trans,octa-cis-undecaprenyl diphosphate + beta-D-GlcNAc-(1-&gt;4)-Mur2Ac(oyl-L-Ala-gamma-D-Glu-L-Lys-D-Ala-D-Ala)-di-trans,octa-cis-undecaprenyl diphosphate = [GlcNAc-(1-&gt;4)-Mur2Ac(oyl-L-Ala-gamma-D-Glu-L-Lys-D-Ala-D-Ala)](n+1)-di-trans,octa-cis-undecaprenyl diphosphate + di-trans,octa-cis-undecaprenyl diphosphate + H(+)</text>
        <dbReference type="Rhea" id="RHEA:23708"/>
        <dbReference type="Rhea" id="RHEA-COMP:9602"/>
        <dbReference type="Rhea" id="RHEA-COMP:9603"/>
        <dbReference type="ChEBI" id="CHEBI:15378"/>
        <dbReference type="ChEBI" id="CHEBI:58405"/>
        <dbReference type="ChEBI" id="CHEBI:60033"/>
        <dbReference type="ChEBI" id="CHEBI:78435"/>
        <dbReference type="EC" id="2.4.99.28"/>
    </reaction>
</comment>
<dbReference type="GO" id="GO:0009002">
    <property type="term" value="F:serine-type D-Ala-D-Ala carboxypeptidase activity"/>
    <property type="evidence" value="ECO:0007669"/>
    <property type="project" value="UniProtKB-EC"/>
</dbReference>
<dbReference type="PANTHER" id="PTHR32282:SF11">
    <property type="entry name" value="PENICILLIN-BINDING PROTEIN 1B"/>
    <property type="match status" value="1"/>
</dbReference>
<comment type="similarity">
    <text evidence="2">In the C-terminal section; belongs to the transpeptidase family.</text>
</comment>
<feature type="chain" id="PRO_5032719421" evidence="17">
    <location>
        <begin position="24"/>
        <end position="265"/>
    </location>
</feature>
<evidence type="ECO:0000256" key="17">
    <source>
        <dbReference type="SAM" id="SignalP"/>
    </source>
</evidence>
<keyword evidence="6" id="KW-0645">Protease</keyword>
<organism evidence="19 20">
    <name type="scientific">Acidaminococcus fermentans</name>
    <dbReference type="NCBI Taxonomy" id="905"/>
    <lineage>
        <taxon>Bacteria</taxon>
        <taxon>Bacillati</taxon>
        <taxon>Bacillota</taxon>
        <taxon>Negativicutes</taxon>
        <taxon>Acidaminococcales</taxon>
        <taxon>Acidaminococcaceae</taxon>
        <taxon>Acidaminococcus</taxon>
    </lineage>
</organism>
<evidence type="ECO:0000256" key="9">
    <source>
        <dbReference type="ARBA" id="ARBA00022801"/>
    </source>
</evidence>
<reference evidence="19 20" key="1">
    <citation type="submission" date="2016-10" db="EMBL/GenBank/DDBJ databases">
        <authorList>
            <person name="Varghese N."/>
            <person name="Submissions S."/>
        </authorList>
    </citation>
    <scope>NUCLEOTIDE SEQUENCE [LARGE SCALE GENOMIC DNA]</scope>
    <source>
        <strain evidence="19 20">WCC6</strain>
    </source>
</reference>
<comment type="caution">
    <text evidence="19">The sequence shown here is derived from an EMBL/GenBank/DDBJ whole genome shotgun (WGS) entry which is preliminary data.</text>
</comment>
<keyword evidence="17" id="KW-0732">Signal</keyword>
<keyword evidence="9" id="KW-0378">Hydrolase</keyword>
<dbReference type="Pfam" id="PF00912">
    <property type="entry name" value="Transgly"/>
    <property type="match status" value="1"/>
</dbReference>
<evidence type="ECO:0000256" key="11">
    <source>
        <dbReference type="ARBA" id="ARBA00022984"/>
    </source>
</evidence>
<dbReference type="GO" id="GO:0071555">
    <property type="term" value="P:cell wall organization"/>
    <property type="evidence" value="ECO:0007669"/>
    <property type="project" value="UniProtKB-KW"/>
</dbReference>
<evidence type="ECO:0000256" key="16">
    <source>
        <dbReference type="ARBA" id="ARBA00049902"/>
    </source>
</evidence>
<sequence length="265" mass="29246">MRKLLCILVVLAGALCWHMTRPATIHEKVGAPSRPAVQAQALPAGTPRPGWVADLPQPLQLFWQGWHIRDIARSRIPREDWVPLDQISPWLPKAQVAVEDKRFYSHHGVDPDGIIRATLVNIQNDEVVEGASTLTQQLVKNLLLTSDQTLGRKAAEAGLAFLVEARCSKQEILEMYLNTTFLGAGATGVKQASQVYFGKKPKNLSLPQAATLAGLPYAPTALNPYTNWQGCKKRRNLVLNRMAQQDIITPEQLEDALNEPLGIGK</sequence>
<comment type="subcellular location">
    <subcellularLocation>
        <location evidence="1">Cell membrane</location>
    </subcellularLocation>
</comment>
<evidence type="ECO:0000256" key="1">
    <source>
        <dbReference type="ARBA" id="ARBA00004236"/>
    </source>
</evidence>
<evidence type="ECO:0000256" key="14">
    <source>
        <dbReference type="ARBA" id="ARBA00023316"/>
    </source>
</evidence>
<proteinExistence type="inferred from homology"/>
<dbReference type="FunFam" id="1.10.3810.10:FF:000001">
    <property type="entry name" value="Penicillin-binding protein 1A"/>
    <property type="match status" value="1"/>
</dbReference>
<keyword evidence="4" id="KW-1003">Cell membrane</keyword>
<keyword evidence="10" id="KW-0133">Cell shape</keyword>
<evidence type="ECO:0000313" key="19">
    <source>
        <dbReference type="EMBL" id="SDW63975.1"/>
    </source>
</evidence>
<feature type="signal peptide" evidence="17">
    <location>
        <begin position="1"/>
        <end position="23"/>
    </location>
</feature>
<keyword evidence="14" id="KW-0961">Cell wall biogenesis/degradation</keyword>
<keyword evidence="12" id="KW-0472">Membrane</keyword>
<evidence type="ECO:0000256" key="3">
    <source>
        <dbReference type="ARBA" id="ARBA00007739"/>
    </source>
</evidence>
<dbReference type="GO" id="GO:0008360">
    <property type="term" value="P:regulation of cell shape"/>
    <property type="evidence" value="ECO:0007669"/>
    <property type="project" value="UniProtKB-KW"/>
</dbReference>
<dbReference type="GO" id="GO:0006508">
    <property type="term" value="P:proteolysis"/>
    <property type="evidence" value="ECO:0007669"/>
    <property type="project" value="UniProtKB-KW"/>
</dbReference>
<dbReference type="InterPro" id="IPR023346">
    <property type="entry name" value="Lysozyme-like_dom_sf"/>
</dbReference>
<evidence type="ECO:0000256" key="13">
    <source>
        <dbReference type="ARBA" id="ARBA00023268"/>
    </source>
</evidence>
<dbReference type="GO" id="GO:0009252">
    <property type="term" value="P:peptidoglycan biosynthetic process"/>
    <property type="evidence" value="ECO:0007669"/>
    <property type="project" value="UniProtKB-KW"/>
</dbReference>
<accession>A0A1H2V6Q2</accession>
<dbReference type="GO" id="GO:0008955">
    <property type="term" value="F:peptidoglycan glycosyltransferase activity"/>
    <property type="evidence" value="ECO:0007669"/>
    <property type="project" value="UniProtKB-EC"/>
</dbReference>
<keyword evidence="7" id="KW-0328">Glycosyltransferase</keyword>
<evidence type="ECO:0000256" key="7">
    <source>
        <dbReference type="ARBA" id="ARBA00022676"/>
    </source>
</evidence>
<dbReference type="InterPro" id="IPR036950">
    <property type="entry name" value="PBP_transglycosylase"/>
</dbReference>
<dbReference type="Gene3D" id="1.10.3810.10">
    <property type="entry name" value="Biosynthetic peptidoglycan transglycosylase-like"/>
    <property type="match status" value="1"/>
</dbReference>
<evidence type="ECO:0000256" key="15">
    <source>
        <dbReference type="ARBA" id="ARBA00034000"/>
    </source>
</evidence>